<dbReference type="AlphaFoldDB" id="A0ABD3NEC1"/>
<evidence type="ECO:0000313" key="3">
    <source>
        <dbReference type="Proteomes" id="UP001530315"/>
    </source>
</evidence>
<dbReference type="EMBL" id="JALLAZ020001508">
    <property type="protein sequence ID" value="KAL3773783.1"/>
    <property type="molecule type" value="Genomic_DNA"/>
</dbReference>
<proteinExistence type="predicted"/>
<keyword evidence="3" id="KW-1185">Reference proteome</keyword>
<feature type="compositionally biased region" description="Polar residues" evidence="1">
    <location>
        <begin position="149"/>
        <end position="169"/>
    </location>
</feature>
<feature type="region of interest" description="Disordered" evidence="1">
    <location>
        <begin position="115"/>
        <end position="174"/>
    </location>
</feature>
<feature type="compositionally biased region" description="Basic and acidic residues" evidence="1">
    <location>
        <begin position="138"/>
        <end position="148"/>
    </location>
</feature>
<accession>A0ABD3NEC1</accession>
<feature type="region of interest" description="Disordered" evidence="1">
    <location>
        <begin position="231"/>
        <end position="256"/>
    </location>
</feature>
<dbReference type="Proteomes" id="UP001530315">
    <property type="component" value="Unassembled WGS sequence"/>
</dbReference>
<name>A0ABD3NEC1_9STRA</name>
<comment type="caution">
    <text evidence="2">The sequence shown here is derived from an EMBL/GenBank/DDBJ whole genome shotgun (WGS) entry which is preliminary data.</text>
</comment>
<gene>
    <name evidence="2" type="ORF">ACHAW5_002991</name>
</gene>
<feature type="region of interest" description="Disordered" evidence="1">
    <location>
        <begin position="193"/>
        <end position="217"/>
    </location>
</feature>
<feature type="compositionally biased region" description="Polar residues" evidence="1">
    <location>
        <begin position="193"/>
        <end position="211"/>
    </location>
</feature>
<evidence type="ECO:0000313" key="2">
    <source>
        <dbReference type="EMBL" id="KAL3773783.1"/>
    </source>
</evidence>
<protein>
    <recommendedName>
        <fullName evidence="4">J domain-containing protein</fullName>
    </recommendedName>
</protein>
<organism evidence="2 3">
    <name type="scientific">Stephanodiscus triporus</name>
    <dbReference type="NCBI Taxonomy" id="2934178"/>
    <lineage>
        <taxon>Eukaryota</taxon>
        <taxon>Sar</taxon>
        <taxon>Stramenopiles</taxon>
        <taxon>Ochrophyta</taxon>
        <taxon>Bacillariophyta</taxon>
        <taxon>Coscinodiscophyceae</taxon>
        <taxon>Thalassiosirophycidae</taxon>
        <taxon>Stephanodiscales</taxon>
        <taxon>Stephanodiscaceae</taxon>
        <taxon>Stephanodiscus</taxon>
    </lineage>
</organism>
<evidence type="ECO:0000256" key="1">
    <source>
        <dbReference type="SAM" id="MobiDB-lite"/>
    </source>
</evidence>
<sequence length="256" mass="27159">MVSVFILSGSVYPQGTDCIFTSDDVSVFATLSSANLADVRDEWERVKLSYEILSDPKTRKNYDRNSSVAEVLKDPGGAVGRAVVGGAMSGIGLVLGGAWKLGEMATKKVYETAVAEKEKGPTKKIVPSPEQVSNAPDTRSDSVVKTKDTNITPGTSGSVRYNYTSNPRSTPMPGITMRETIVDIPAPQIAMEATSNESTPDNATPPGSNNGIIEKDTGDIDINTITLLTPETNVKSAGAKKKRKLSQKGGKGFSKN</sequence>
<reference evidence="2 3" key="1">
    <citation type="submission" date="2024-10" db="EMBL/GenBank/DDBJ databases">
        <title>Updated reference genomes for cyclostephanoid diatoms.</title>
        <authorList>
            <person name="Roberts W.R."/>
            <person name="Alverson A.J."/>
        </authorList>
    </citation>
    <scope>NUCLEOTIDE SEQUENCE [LARGE SCALE GENOMIC DNA]</scope>
    <source>
        <strain evidence="2 3">AJA276-08</strain>
    </source>
</reference>
<evidence type="ECO:0008006" key="4">
    <source>
        <dbReference type="Google" id="ProtNLM"/>
    </source>
</evidence>